<keyword evidence="5" id="KW-0812">Transmembrane</keyword>
<dbReference type="InterPro" id="IPR016140">
    <property type="entry name" value="Bifunc_inhib/LTP/seed_store"/>
</dbReference>
<evidence type="ECO:0000256" key="4">
    <source>
        <dbReference type="ARBA" id="ARBA00023180"/>
    </source>
</evidence>
<dbReference type="InterPro" id="IPR043325">
    <property type="entry name" value="LTSS"/>
</dbReference>
<proteinExistence type="inferred from homology"/>
<keyword evidence="5" id="KW-1133">Transmembrane helix</keyword>
<reference evidence="8" key="1">
    <citation type="submission" date="2020-02" db="EMBL/GenBank/DDBJ databases">
        <authorList>
            <person name="Scholz U."/>
            <person name="Mascher M."/>
            <person name="Fiebig A."/>
        </authorList>
    </citation>
    <scope>NUCLEOTIDE SEQUENCE</scope>
</reference>
<dbReference type="OrthoDB" id="690947at2759"/>
<evidence type="ECO:0000259" key="7">
    <source>
        <dbReference type="Pfam" id="PF14368"/>
    </source>
</evidence>
<feature type="chain" id="PRO_5029476429" description="Bifunctional inhibitor/plant lipid transfer protein/seed storage helical domain-containing protein" evidence="6">
    <location>
        <begin position="22"/>
        <end position="142"/>
    </location>
</feature>
<dbReference type="AlphaFoldDB" id="A0A7I8KST9"/>
<dbReference type="CDD" id="cd00010">
    <property type="entry name" value="AAI_LTSS"/>
    <property type="match status" value="1"/>
</dbReference>
<keyword evidence="9" id="KW-1185">Reference proteome</keyword>
<evidence type="ECO:0000256" key="5">
    <source>
        <dbReference type="SAM" id="Phobius"/>
    </source>
</evidence>
<evidence type="ECO:0000313" key="9">
    <source>
        <dbReference type="Proteomes" id="UP000663760"/>
    </source>
</evidence>
<evidence type="ECO:0000313" key="8">
    <source>
        <dbReference type="EMBL" id="CAA7400847.1"/>
    </source>
</evidence>
<keyword evidence="4" id="KW-0325">Glycoprotein</keyword>
<dbReference type="Gene3D" id="1.10.110.10">
    <property type="entry name" value="Plant lipid-transfer and hydrophobic proteins"/>
    <property type="match status" value="1"/>
</dbReference>
<feature type="transmembrane region" description="Helical" evidence="5">
    <location>
        <begin position="113"/>
        <end position="136"/>
    </location>
</feature>
<feature type="domain" description="Bifunctional inhibitor/plant lipid transfer protein/seed storage helical" evidence="7">
    <location>
        <begin position="30"/>
        <end position="103"/>
    </location>
</feature>
<sequence length="142" mass="15865">MGGCRLLCVTFFLGWACMTLGQGGDDTTLPCVKQLLPCRPFIGATAPPTPMCCDPLRQMMKNEVECLCVFFNNAEIMKSLNVTKDQALQLPEACGEEANLSLCKTANNGNISFLSLSLSPSLWLYIYKYIYIYIYILRSHMN</sequence>
<accession>A0A7I8KST9</accession>
<dbReference type="PANTHER" id="PTHR33044">
    <property type="entry name" value="BIFUNCTIONAL INHIBITOR/LIPID-TRANSFER PROTEIN/SEED STORAGE 2S ALBUMIN SUPERFAMILY PROTEIN-RELATED"/>
    <property type="match status" value="1"/>
</dbReference>
<evidence type="ECO:0000256" key="2">
    <source>
        <dbReference type="ARBA" id="ARBA00022729"/>
    </source>
</evidence>
<protein>
    <recommendedName>
        <fullName evidence="7">Bifunctional inhibitor/plant lipid transfer protein/seed storage helical domain-containing protein</fullName>
    </recommendedName>
</protein>
<dbReference type="Proteomes" id="UP000663760">
    <property type="component" value="Chromosome 8"/>
</dbReference>
<dbReference type="SUPFAM" id="SSF47699">
    <property type="entry name" value="Bifunctional inhibitor/lipid-transfer protein/seed storage 2S albumin"/>
    <property type="match status" value="1"/>
</dbReference>
<organism evidence="8 9">
    <name type="scientific">Spirodela intermedia</name>
    <name type="common">Intermediate duckweed</name>
    <dbReference type="NCBI Taxonomy" id="51605"/>
    <lineage>
        <taxon>Eukaryota</taxon>
        <taxon>Viridiplantae</taxon>
        <taxon>Streptophyta</taxon>
        <taxon>Embryophyta</taxon>
        <taxon>Tracheophyta</taxon>
        <taxon>Spermatophyta</taxon>
        <taxon>Magnoliopsida</taxon>
        <taxon>Liliopsida</taxon>
        <taxon>Araceae</taxon>
        <taxon>Lemnoideae</taxon>
        <taxon>Spirodela</taxon>
    </lineage>
</organism>
<evidence type="ECO:0000256" key="1">
    <source>
        <dbReference type="ARBA" id="ARBA00009748"/>
    </source>
</evidence>
<dbReference type="EMBL" id="LR746271">
    <property type="protein sequence ID" value="CAA7400847.1"/>
    <property type="molecule type" value="Genomic_DNA"/>
</dbReference>
<evidence type="ECO:0000256" key="6">
    <source>
        <dbReference type="SAM" id="SignalP"/>
    </source>
</evidence>
<dbReference type="Pfam" id="PF14368">
    <property type="entry name" value="LTP_2"/>
    <property type="match status" value="1"/>
</dbReference>
<comment type="similarity">
    <text evidence="1">Belongs to the plant LTP family.</text>
</comment>
<gene>
    <name evidence="8" type="ORF">SI8410_08011525</name>
</gene>
<name>A0A7I8KST9_SPIIN</name>
<dbReference type="InterPro" id="IPR036312">
    <property type="entry name" value="Bifun_inhib/LTP/seed_sf"/>
</dbReference>
<keyword evidence="3" id="KW-1015">Disulfide bond</keyword>
<keyword evidence="5" id="KW-0472">Membrane</keyword>
<feature type="signal peptide" evidence="6">
    <location>
        <begin position="1"/>
        <end position="21"/>
    </location>
</feature>
<keyword evidence="2 6" id="KW-0732">Signal</keyword>
<evidence type="ECO:0000256" key="3">
    <source>
        <dbReference type="ARBA" id="ARBA00023157"/>
    </source>
</evidence>